<sequence>MTEIVRLSDWLFDPGEKVTLWWLRSPLREGMHRQWRTTAVFRRTSGEFREVDFPWGLLPWLRLGQVFEDGQPVWDTKRGDIFRIQVPDSSSMRLSRAANLSVLQERLPSEAANLSEYCITIGAQQSYAILPVLECIRAFLTPNKSLAFGLLEPNYFERILIRNEVIGDKLHLDFSKDIPQRVLNRSLVFFMARLLHDQSFRNAWNSVYHDRLRRAEQASWNTAIPLRTLLPQLGATWLVRGVLLERVLFVYEILEVEPSRSLPFKELEFTHPGIRKREFVKSNAAKRQRQQKKVVEYQINPDAEPPAVSKPSLKLPQLGLCLMEKRRPKIIKTGQTSVVTLKPSSVSTEPSESEAQFKNRAVSLSDVGKGGQNPAAEFGFNVPVEIFVNTDDGLDEFSEAIRCLDEIHPEVAVHWEVHELQQEIPFATVGDRPRKYALVRLKVSRKAPCWILEFGRPDSFPISTLLFTFDRYDSAEELQALLEAILETALLPQGGWNRSPLKKIPEQIRGFKFGWSKHTGSSTEDWGERLYKNAQEVARWK</sequence>
<gene>
    <name evidence="1" type="ORF">C7B82_02750</name>
</gene>
<keyword evidence="2" id="KW-1185">Reference proteome</keyword>
<proteinExistence type="predicted"/>
<comment type="caution">
    <text evidence="1">The sequence shown here is derived from an EMBL/GenBank/DDBJ whole genome shotgun (WGS) entry which is preliminary data.</text>
</comment>
<accession>A0A2T1ENX2</accession>
<dbReference type="OrthoDB" id="9176880at2"/>
<evidence type="ECO:0000313" key="1">
    <source>
        <dbReference type="EMBL" id="PSB34403.1"/>
    </source>
</evidence>
<name>A0A2T1ENX2_9CYAN</name>
<dbReference type="Proteomes" id="UP000239576">
    <property type="component" value="Unassembled WGS sequence"/>
</dbReference>
<dbReference type="AlphaFoldDB" id="A0A2T1ENX2"/>
<organism evidence="1 2">
    <name type="scientific">Stenomitos frigidus ULC18</name>
    <dbReference type="NCBI Taxonomy" id="2107698"/>
    <lineage>
        <taxon>Bacteria</taxon>
        <taxon>Bacillati</taxon>
        <taxon>Cyanobacteriota</taxon>
        <taxon>Cyanophyceae</taxon>
        <taxon>Leptolyngbyales</taxon>
        <taxon>Leptolyngbyaceae</taxon>
        <taxon>Stenomitos</taxon>
    </lineage>
</organism>
<reference evidence="1 2" key="2">
    <citation type="submission" date="2018-03" db="EMBL/GenBank/DDBJ databases">
        <title>The ancient ancestry and fast evolution of plastids.</title>
        <authorList>
            <person name="Moore K.R."/>
            <person name="Magnabosco C."/>
            <person name="Momper L."/>
            <person name="Gold D.A."/>
            <person name="Bosak T."/>
            <person name="Fournier G.P."/>
        </authorList>
    </citation>
    <scope>NUCLEOTIDE SEQUENCE [LARGE SCALE GENOMIC DNA]</scope>
    <source>
        <strain evidence="1 2">ULC18</strain>
    </source>
</reference>
<reference evidence="2" key="1">
    <citation type="submission" date="2018-02" db="EMBL/GenBank/DDBJ databases">
        <authorList>
            <person name="Moore K."/>
            <person name="Momper L."/>
        </authorList>
    </citation>
    <scope>NUCLEOTIDE SEQUENCE [LARGE SCALE GENOMIC DNA]</scope>
    <source>
        <strain evidence="2">ULC18</strain>
    </source>
</reference>
<evidence type="ECO:0000313" key="2">
    <source>
        <dbReference type="Proteomes" id="UP000239576"/>
    </source>
</evidence>
<protein>
    <recommendedName>
        <fullName evidence="3">TnsE C-terminal domain-containing protein</fullName>
    </recommendedName>
</protein>
<evidence type="ECO:0008006" key="3">
    <source>
        <dbReference type="Google" id="ProtNLM"/>
    </source>
</evidence>
<dbReference type="EMBL" id="PVWK01000014">
    <property type="protein sequence ID" value="PSB34403.1"/>
    <property type="molecule type" value="Genomic_DNA"/>
</dbReference>
<dbReference type="RefSeq" id="WP_106254777.1">
    <property type="nucleotide sequence ID" value="NZ_CAWNSW010000073.1"/>
</dbReference>